<dbReference type="KEGG" id="sck:SCITRI_00642"/>
<protein>
    <recommendedName>
        <fullName evidence="4">Lipoprotein</fullName>
    </recommendedName>
</protein>
<dbReference type="EMBL" id="CP046368">
    <property type="protein sequence ID" value="QIA68596.1"/>
    <property type="molecule type" value="Genomic_DNA"/>
</dbReference>
<dbReference type="Proteomes" id="UP000464735">
    <property type="component" value="Chromosome"/>
</dbReference>
<proteinExistence type="predicted"/>
<reference evidence="2 3" key="1">
    <citation type="submission" date="2019-11" db="EMBL/GenBank/DDBJ databases">
        <title>Whole genome sequencing and comparative genomics analyses of five strains of Spiroplasma citri.</title>
        <authorList>
            <person name="Yokomi R."/>
            <person name="Chen J."/>
            <person name="Rattner R."/>
            <person name="Vidalakis G."/>
        </authorList>
    </citation>
    <scope>NUCLEOTIDE SEQUENCE [LARGE SCALE GENOMIC DNA]</scope>
    <source>
        <strain evidence="2 3">BR12</strain>
    </source>
</reference>
<feature type="signal peptide" evidence="1">
    <location>
        <begin position="1"/>
        <end position="22"/>
    </location>
</feature>
<evidence type="ECO:0000313" key="3">
    <source>
        <dbReference type="Proteomes" id="UP000464735"/>
    </source>
</evidence>
<dbReference type="PROSITE" id="PS51257">
    <property type="entry name" value="PROKAR_LIPOPROTEIN"/>
    <property type="match status" value="1"/>
</dbReference>
<evidence type="ECO:0000313" key="2">
    <source>
        <dbReference type="EMBL" id="QIA68596.1"/>
    </source>
</evidence>
<dbReference type="InterPro" id="IPR054816">
    <property type="entry name" value="Lipoprotein_mollicutes-type_CS"/>
</dbReference>
<keyword evidence="1" id="KW-0732">Signal</keyword>
<evidence type="ECO:0008006" key="4">
    <source>
        <dbReference type="Google" id="ProtNLM"/>
    </source>
</evidence>
<feature type="chain" id="PRO_5042606881" description="Lipoprotein" evidence="1">
    <location>
        <begin position="23"/>
        <end position="177"/>
    </location>
</feature>
<accession>A0AAJ4EIV1</accession>
<evidence type="ECO:0000256" key="1">
    <source>
        <dbReference type="SAM" id="SignalP"/>
    </source>
</evidence>
<gene>
    <name evidence="2" type="ORF">GL298_03170</name>
</gene>
<dbReference type="RefSeq" id="WP_071937163.1">
    <property type="nucleotide sequence ID" value="NZ_CP013197.1"/>
</dbReference>
<dbReference type="GeneID" id="54238553"/>
<sequence length="177" mass="21249">MKKWLSFLGAITLLGTSTTSLVACNTPQYNEEELQQLKQENQIYTNCQEIKENLEWICPQEKPFNQVDNKWYYVVWKKDKWEINKIFRNYNINVNQEYIIYKDNNYELKFFRGINKINKIQDTSLIYNSNNPFGFAQWGERNSDYINYIKSVYRWNLDKEKPDLVVDIDGNVKVNGE</sequence>
<organism evidence="2 3">
    <name type="scientific">Spiroplasma citri</name>
    <dbReference type="NCBI Taxonomy" id="2133"/>
    <lineage>
        <taxon>Bacteria</taxon>
        <taxon>Bacillati</taxon>
        <taxon>Mycoplasmatota</taxon>
        <taxon>Mollicutes</taxon>
        <taxon>Entomoplasmatales</taxon>
        <taxon>Spiroplasmataceae</taxon>
        <taxon>Spiroplasma</taxon>
    </lineage>
</organism>
<dbReference type="AlphaFoldDB" id="A0AAJ4EIV1"/>
<name>A0AAJ4EIV1_SPICI</name>
<dbReference type="NCBIfam" id="NF038029">
    <property type="entry name" value="LP_plasma"/>
    <property type="match status" value="1"/>
</dbReference>
<dbReference type="NCBIfam" id="NF045726">
    <property type="entry name" value="XXplasma_LP"/>
    <property type="match status" value="1"/>
</dbReference>